<dbReference type="PROSITE" id="PS00798">
    <property type="entry name" value="ALDOKETO_REDUCTASE_1"/>
    <property type="match status" value="1"/>
</dbReference>
<name>M2WEI0_9MICC</name>
<evidence type="ECO:0000256" key="4">
    <source>
        <dbReference type="PIRSR" id="PIRSR000097-1"/>
    </source>
</evidence>
<keyword evidence="10" id="KW-1185">Reference proteome</keyword>
<dbReference type="InterPro" id="IPR018170">
    <property type="entry name" value="Aldo/ket_reductase_CS"/>
</dbReference>
<dbReference type="InterPro" id="IPR023210">
    <property type="entry name" value="NADP_OxRdtase_dom"/>
</dbReference>
<dbReference type="PANTHER" id="PTHR43827:SF3">
    <property type="entry name" value="NADP-DEPENDENT OXIDOREDUCTASE DOMAIN-CONTAINING PROTEIN"/>
    <property type="match status" value="1"/>
</dbReference>
<dbReference type="Gene3D" id="3.20.20.100">
    <property type="entry name" value="NADP-dependent oxidoreductase domain"/>
    <property type="match status" value="1"/>
</dbReference>
<protein>
    <submittedName>
        <fullName evidence="9">Oxidoreductase</fullName>
    </submittedName>
</protein>
<accession>M2WEI0</accession>
<feature type="binding site" evidence="5">
    <location>
        <position position="146"/>
    </location>
    <ligand>
        <name>substrate</name>
    </ligand>
</feature>
<dbReference type="PROSITE" id="PS00063">
    <property type="entry name" value="ALDOKETO_REDUCTASE_3"/>
    <property type="match status" value="1"/>
</dbReference>
<feature type="domain" description="NADP-dependent oxidoreductase" evidence="8">
    <location>
        <begin position="61"/>
        <end position="310"/>
    </location>
</feature>
<dbReference type="InterPro" id="IPR036812">
    <property type="entry name" value="NAD(P)_OxRdtase_dom_sf"/>
</dbReference>
<evidence type="ECO:0000256" key="3">
    <source>
        <dbReference type="ARBA" id="ARBA00023002"/>
    </source>
</evidence>
<dbReference type="GO" id="GO:0016616">
    <property type="term" value="F:oxidoreductase activity, acting on the CH-OH group of donors, NAD or NADP as acceptor"/>
    <property type="evidence" value="ECO:0007669"/>
    <property type="project" value="UniProtKB-ARBA"/>
</dbReference>
<gene>
    <name evidence="9" type="ORF">C884_02272</name>
</gene>
<evidence type="ECO:0000313" key="9">
    <source>
        <dbReference type="EMBL" id="EME36912.1"/>
    </source>
</evidence>
<organism evidence="9 10">
    <name type="scientific">Kocuria palustris PEL</name>
    <dbReference type="NCBI Taxonomy" id="1236550"/>
    <lineage>
        <taxon>Bacteria</taxon>
        <taxon>Bacillati</taxon>
        <taxon>Actinomycetota</taxon>
        <taxon>Actinomycetes</taxon>
        <taxon>Micrococcales</taxon>
        <taxon>Micrococcaceae</taxon>
        <taxon>Kocuria</taxon>
    </lineage>
</organism>
<dbReference type="PROSITE" id="PS00062">
    <property type="entry name" value="ALDOKETO_REDUCTASE_2"/>
    <property type="match status" value="1"/>
</dbReference>
<dbReference type="STRING" id="71999.KPaMU14_12280"/>
<feature type="active site" description="Proton donor" evidence="4">
    <location>
        <position position="88"/>
    </location>
</feature>
<proteinExistence type="inferred from homology"/>
<dbReference type="Proteomes" id="UP000009877">
    <property type="component" value="Unassembled WGS sequence"/>
</dbReference>
<evidence type="ECO:0000256" key="5">
    <source>
        <dbReference type="PIRSR" id="PIRSR000097-2"/>
    </source>
</evidence>
<comment type="caution">
    <text evidence="9">The sequence shown here is derived from an EMBL/GenBank/DDBJ whole genome shotgun (WGS) entry which is preliminary data.</text>
</comment>
<dbReference type="AlphaFoldDB" id="M2WEI0"/>
<sequence>MSRTSQHGRVWRAGVRVEEKASRRCPAAEHDGQMTDLQNPTSTFILNNGVEMPVIGLGVYQSEPEETAQAVEAALRAGYRLIDTAAAYGNEREVGQGLRDSGVPRDEVFLETKVWINDYGYEETLHAFDKAAGKLGVEQLDLLILHQALEGEFERTIQAYMALEQLLADGKVRAIGVSNFEVRHLEELMQRTTVVPAVNQIEYHPYFAQTEVEQFCREHGILVQSWSPIGGITSYRGSEGQETTTFDDPTIAQIAQAHQATPAQVMLRWQLQRGRQVIPKSVNPERIRENLDVFGFELTEDELGQLDALNTGKRGGPEPHQVTLEDFGKEIPEA</sequence>
<evidence type="ECO:0000313" key="10">
    <source>
        <dbReference type="Proteomes" id="UP000009877"/>
    </source>
</evidence>
<keyword evidence="2" id="KW-0521">NADP</keyword>
<dbReference type="PANTHER" id="PTHR43827">
    <property type="entry name" value="2,5-DIKETO-D-GLUCONIC ACID REDUCTASE"/>
    <property type="match status" value="1"/>
</dbReference>
<evidence type="ECO:0000259" key="8">
    <source>
        <dbReference type="Pfam" id="PF00248"/>
    </source>
</evidence>
<comment type="similarity">
    <text evidence="1">Belongs to the aldo/keto reductase family.</text>
</comment>
<dbReference type="PRINTS" id="PR00069">
    <property type="entry name" value="ALDKETRDTASE"/>
</dbReference>
<dbReference type="SUPFAM" id="SSF51430">
    <property type="entry name" value="NAD(P)-linked oxidoreductase"/>
    <property type="match status" value="1"/>
</dbReference>
<dbReference type="InterPro" id="IPR020471">
    <property type="entry name" value="AKR"/>
</dbReference>
<reference evidence="9 10" key="1">
    <citation type="journal article" date="2014" name="Genome Announc.">
        <title>Draft Genome Sequence of Kocuria palustris PEL.</title>
        <authorList>
            <person name="Sharma G."/>
            <person name="Khatri I."/>
            <person name="Subramanian S."/>
        </authorList>
    </citation>
    <scope>NUCLEOTIDE SEQUENCE [LARGE SCALE GENOMIC DNA]</scope>
    <source>
        <strain evidence="9 10">PEL</strain>
    </source>
</reference>
<evidence type="ECO:0000256" key="1">
    <source>
        <dbReference type="ARBA" id="ARBA00007905"/>
    </source>
</evidence>
<keyword evidence="3" id="KW-0560">Oxidoreductase</keyword>
<dbReference type="PIRSF" id="PIRSF000097">
    <property type="entry name" value="AKR"/>
    <property type="match status" value="1"/>
</dbReference>
<dbReference type="EMBL" id="ANHZ02000007">
    <property type="protein sequence ID" value="EME36912.1"/>
    <property type="molecule type" value="Genomic_DNA"/>
</dbReference>
<evidence type="ECO:0000256" key="2">
    <source>
        <dbReference type="ARBA" id="ARBA00022857"/>
    </source>
</evidence>
<evidence type="ECO:0000256" key="6">
    <source>
        <dbReference type="PIRSR" id="PIRSR000097-3"/>
    </source>
</evidence>
<dbReference type="FunFam" id="3.20.20.100:FF:000015">
    <property type="entry name" value="Oxidoreductase, aldo/keto reductase family"/>
    <property type="match status" value="1"/>
</dbReference>
<feature type="region of interest" description="Disordered" evidence="7">
    <location>
        <begin position="312"/>
        <end position="334"/>
    </location>
</feature>
<dbReference type="Pfam" id="PF00248">
    <property type="entry name" value="Aldo_ket_red"/>
    <property type="match status" value="1"/>
</dbReference>
<evidence type="ECO:0000256" key="7">
    <source>
        <dbReference type="SAM" id="MobiDB-lite"/>
    </source>
</evidence>
<feature type="site" description="Lowers pKa of active site Tyr" evidence="6">
    <location>
        <position position="113"/>
    </location>
</feature>